<protein>
    <submittedName>
        <fullName evidence="2">Uncharacterized protein</fullName>
    </submittedName>
</protein>
<dbReference type="KEGG" id="cci:CC1G_06093"/>
<dbReference type="Proteomes" id="UP000001861">
    <property type="component" value="Unassembled WGS sequence"/>
</dbReference>
<evidence type="ECO:0000313" key="3">
    <source>
        <dbReference type="Proteomes" id="UP000001861"/>
    </source>
</evidence>
<evidence type="ECO:0000256" key="1">
    <source>
        <dbReference type="SAM" id="Phobius"/>
    </source>
</evidence>
<keyword evidence="3" id="KW-1185">Reference proteome</keyword>
<dbReference type="AlphaFoldDB" id="A8PA49"/>
<name>A8PA49_COPC7</name>
<proteinExistence type="predicted"/>
<dbReference type="RefSeq" id="XP_001839903.1">
    <property type="nucleotide sequence ID" value="XM_001839851.2"/>
</dbReference>
<reference evidence="2 3" key="1">
    <citation type="journal article" date="2010" name="Proc. Natl. Acad. Sci. U.S.A.">
        <title>Insights into evolution of multicellular fungi from the assembled chromosomes of the mushroom Coprinopsis cinerea (Coprinus cinereus).</title>
        <authorList>
            <person name="Stajich J.E."/>
            <person name="Wilke S.K."/>
            <person name="Ahren D."/>
            <person name="Au C.H."/>
            <person name="Birren B.W."/>
            <person name="Borodovsky M."/>
            <person name="Burns C."/>
            <person name="Canback B."/>
            <person name="Casselton L.A."/>
            <person name="Cheng C.K."/>
            <person name="Deng J."/>
            <person name="Dietrich F.S."/>
            <person name="Fargo D.C."/>
            <person name="Farman M.L."/>
            <person name="Gathman A.C."/>
            <person name="Goldberg J."/>
            <person name="Guigo R."/>
            <person name="Hoegger P.J."/>
            <person name="Hooker J.B."/>
            <person name="Huggins A."/>
            <person name="James T.Y."/>
            <person name="Kamada T."/>
            <person name="Kilaru S."/>
            <person name="Kodira C."/>
            <person name="Kues U."/>
            <person name="Kupfer D."/>
            <person name="Kwan H.S."/>
            <person name="Lomsadze A."/>
            <person name="Li W."/>
            <person name="Lilly W.W."/>
            <person name="Ma L.J."/>
            <person name="Mackey A.J."/>
            <person name="Manning G."/>
            <person name="Martin F."/>
            <person name="Muraguchi H."/>
            <person name="Natvig D.O."/>
            <person name="Palmerini H."/>
            <person name="Ramesh M.A."/>
            <person name="Rehmeyer C.J."/>
            <person name="Roe B.A."/>
            <person name="Shenoy N."/>
            <person name="Stanke M."/>
            <person name="Ter-Hovhannisyan V."/>
            <person name="Tunlid A."/>
            <person name="Velagapudi R."/>
            <person name="Vision T.J."/>
            <person name="Zeng Q."/>
            <person name="Zolan M.E."/>
            <person name="Pukkila P.J."/>
        </authorList>
    </citation>
    <scope>NUCLEOTIDE SEQUENCE [LARGE SCALE GENOMIC DNA]</scope>
    <source>
        <strain evidence="3">Okayama-7 / 130 / ATCC MYA-4618 / FGSC 9003</strain>
    </source>
</reference>
<dbReference type="GeneID" id="6016526"/>
<sequence>MAGAVNIADYRPIELGDRLGAVFAPILGFSGVTAIREEGRKVVPNGALPVTLFWATAIMTLIAFGITLLHHALQSRRARQVRYSAAVALEVGNVASYVAVISAAVGIYLVLSPLARELASDHAKNEQGLGVDNAQRVGRVVREFP</sequence>
<organism evidence="2 3">
    <name type="scientific">Coprinopsis cinerea (strain Okayama-7 / 130 / ATCC MYA-4618 / FGSC 9003)</name>
    <name type="common">Inky cap fungus</name>
    <name type="synonym">Hormographiella aspergillata</name>
    <dbReference type="NCBI Taxonomy" id="240176"/>
    <lineage>
        <taxon>Eukaryota</taxon>
        <taxon>Fungi</taxon>
        <taxon>Dikarya</taxon>
        <taxon>Basidiomycota</taxon>
        <taxon>Agaricomycotina</taxon>
        <taxon>Agaricomycetes</taxon>
        <taxon>Agaricomycetidae</taxon>
        <taxon>Agaricales</taxon>
        <taxon>Agaricineae</taxon>
        <taxon>Psathyrellaceae</taxon>
        <taxon>Coprinopsis</taxon>
    </lineage>
</organism>
<evidence type="ECO:0000313" key="2">
    <source>
        <dbReference type="EMBL" id="EAU81882.1"/>
    </source>
</evidence>
<keyword evidence="1" id="KW-0812">Transmembrane</keyword>
<dbReference type="VEuPathDB" id="FungiDB:CC1G_06093"/>
<accession>A8PA49</accession>
<feature type="transmembrane region" description="Helical" evidence="1">
    <location>
        <begin position="85"/>
        <end position="111"/>
    </location>
</feature>
<keyword evidence="1" id="KW-0472">Membrane</keyword>
<dbReference type="InParanoid" id="A8PA49"/>
<keyword evidence="1" id="KW-1133">Transmembrane helix</keyword>
<comment type="caution">
    <text evidence="2">The sequence shown here is derived from an EMBL/GenBank/DDBJ whole genome shotgun (WGS) entry which is preliminary data.</text>
</comment>
<dbReference type="EMBL" id="AACS02000002">
    <property type="protein sequence ID" value="EAU81882.1"/>
    <property type="molecule type" value="Genomic_DNA"/>
</dbReference>
<gene>
    <name evidence="2" type="ORF">CC1G_06093</name>
</gene>
<feature type="transmembrane region" description="Helical" evidence="1">
    <location>
        <begin position="52"/>
        <end position="73"/>
    </location>
</feature>